<evidence type="ECO:0000313" key="2">
    <source>
        <dbReference type="Proteomes" id="UP001054820"/>
    </source>
</evidence>
<dbReference type="Gene3D" id="3.40.50.300">
    <property type="entry name" value="P-loop containing nucleotide triphosphate hydrolases"/>
    <property type="match status" value="1"/>
</dbReference>
<name>A0ABM7MBJ7_9GAMM</name>
<sequence length="322" mass="37737">MLNKIYLHIGMNKTGSTSIQNYLASNFEYLKNKGFLYPRTGRAKHAHFGLSTALGFHNQKEQPDENQLQALKEKLLSEVHDFEGSLIFSSENFIKNKTLNYVEQFFRDYDVYIIIYLRRHDLWWESSYSQALKMVNNPPWDEGIENYINFSKNRGIGNYRSIVDRWAKVFGSEKIIVKPFEQSNFPNGLVNDFVKSIGFVPDKTVSEPVLLNSSLSYRALQFLEILQRLDVSAKEKNNLVNFVSKNKAMSSKDSLLSIEQRTEIYKDNIEDYEYIAKKYLNRKSGVLFNDLNFEKYECNHDHQKVITRSEICEIFLDYIKNC</sequence>
<protein>
    <recommendedName>
        <fullName evidence="3">Sulfotransferase domain-containing protein</fullName>
    </recommendedName>
</protein>
<keyword evidence="2" id="KW-1185">Reference proteome</keyword>
<gene>
    <name evidence="1" type="ORF">THMIRHAM_05350</name>
</gene>
<dbReference type="InterPro" id="IPR027417">
    <property type="entry name" value="P-loop_NTPase"/>
</dbReference>
<dbReference type="SUPFAM" id="SSF52540">
    <property type="entry name" value="P-loop containing nucleoside triphosphate hydrolases"/>
    <property type="match status" value="1"/>
</dbReference>
<organism evidence="1 2">
    <name type="scientific">Thiomicrorhabdus immobilis</name>
    <dbReference type="NCBI Taxonomy" id="2791037"/>
    <lineage>
        <taxon>Bacteria</taxon>
        <taxon>Pseudomonadati</taxon>
        <taxon>Pseudomonadota</taxon>
        <taxon>Gammaproteobacteria</taxon>
        <taxon>Thiotrichales</taxon>
        <taxon>Piscirickettsiaceae</taxon>
        <taxon>Thiomicrorhabdus</taxon>
    </lineage>
</organism>
<evidence type="ECO:0000313" key="1">
    <source>
        <dbReference type="EMBL" id="BCN92750.1"/>
    </source>
</evidence>
<accession>A0ABM7MBJ7</accession>
<dbReference type="EMBL" id="AP024202">
    <property type="protein sequence ID" value="BCN92750.1"/>
    <property type="molecule type" value="Genomic_DNA"/>
</dbReference>
<reference evidence="1" key="1">
    <citation type="journal article" date="2022" name="Arch. Microbiol.">
        <title>Thiomicrorhabdus immobilis sp. nov., a mesophilic sulfur-oxidizing bacterium isolated from sediment of a brackish lake in northern Japan.</title>
        <authorList>
            <person name="Kojima H."/>
            <person name="Mochizuki J."/>
            <person name="Kanda M."/>
            <person name="Watanabe T."/>
            <person name="Fukui M."/>
        </authorList>
    </citation>
    <scope>NUCLEOTIDE SEQUENCE</scope>
    <source>
        <strain evidence="1">Am19</strain>
    </source>
</reference>
<evidence type="ECO:0008006" key="3">
    <source>
        <dbReference type="Google" id="ProtNLM"/>
    </source>
</evidence>
<proteinExistence type="predicted"/>
<dbReference type="Proteomes" id="UP001054820">
    <property type="component" value="Chromosome"/>
</dbReference>
<dbReference type="RefSeq" id="WP_237262931.1">
    <property type="nucleotide sequence ID" value="NZ_AP024202.1"/>
</dbReference>